<feature type="compositionally biased region" description="Polar residues" evidence="9">
    <location>
        <begin position="481"/>
        <end position="493"/>
    </location>
</feature>
<dbReference type="PANTHER" id="PTHR12548">
    <property type="entry name" value="TRANSCRIPTION FACTOR DP"/>
    <property type="match status" value="1"/>
</dbReference>
<evidence type="ECO:0000259" key="12">
    <source>
        <dbReference type="SMART" id="SM01372"/>
    </source>
</evidence>
<dbReference type="SMART" id="SM01372">
    <property type="entry name" value="E2F_TDP"/>
    <property type="match status" value="1"/>
</dbReference>
<evidence type="ECO:0000256" key="5">
    <source>
        <dbReference type="ARBA" id="ARBA00023163"/>
    </source>
</evidence>
<gene>
    <name evidence="13" type="ORF">FVE85_1466</name>
</gene>
<dbReference type="InterPro" id="IPR014889">
    <property type="entry name" value="Transc_factor_DP_C"/>
</dbReference>
<evidence type="ECO:0000256" key="8">
    <source>
        <dbReference type="SAM" id="Coils"/>
    </source>
</evidence>
<dbReference type="GO" id="GO:0005634">
    <property type="term" value="C:nucleus"/>
    <property type="evidence" value="ECO:0007669"/>
    <property type="project" value="UniProtKB-SubCell"/>
</dbReference>
<evidence type="ECO:0000259" key="11">
    <source>
        <dbReference type="SMART" id="SM01138"/>
    </source>
</evidence>
<keyword evidence="10" id="KW-0732">Signal</keyword>
<dbReference type="PANTHER" id="PTHR12548:SF9">
    <property type="entry name" value="TRANSCRIPTION FACTOR DP"/>
    <property type="match status" value="1"/>
</dbReference>
<dbReference type="GO" id="GO:0000981">
    <property type="term" value="F:DNA-binding transcription factor activity, RNA polymerase II-specific"/>
    <property type="evidence" value="ECO:0007669"/>
    <property type="project" value="TreeGrafter"/>
</dbReference>
<feature type="compositionally biased region" description="Polar residues" evidence="9">
    <location>
        <begin position="392"/>
        <end position="412"/>
    </location>
</feature>
<dbReference type="SMART" id="SM01138">
    <property type="entry name" value="DP"/>
    <property type="match status" value="1"/>
</dbReference>
<feature type="region of interest" description="Disordered" evidence="9">
    <location>
        <begin position="209"/>
        <end position="229"/>
    </location>
</feature>
<dbReference type="GO" id="GO:0005667">
    <property type="term" value="C:transcription regulator complex"/>
    <property type="evidence" value="ECO:0007669"/>
    <property type="project" value="InterPro"/>
</dbReference>
<keyword evidence="3 7" id="KW-0805">Transcription regulation</keyword>
<dbReference type="GO" id="GO:0051726">
    <property type="term" value="P:regulation of cell cycle"/>
    <property type="evidence" value="ECO:0007669"/>
    <property type="project" value="InterPro"/>
</dbReference>
<organism evidence="13 14">
    <name type="scientific">Porphyridium purpureum</name>
    <name type="common">Red alga</name>
    <name type="synonym">Porphyridium cruentum</name>
    <dbReference type="NCBI Taxonomy" id="35688"/>
    <lineage>
        <taxon>Eukaryota</taxon>
        <taxon>Rhodophyta</taxon>
        <taxon>Bangiophyceae</taxon>
        <taxon>Porphyridiales</taxon>
        <taxon>Porphyridiaceae</taxon>
        <taxon>Porphyridium</taxon>
    </lineage>
</organism>
<feature type="signal peptide" evidence="10">
    <location>
        <begin position="1"/>
        <end position="22"/>
    </location>
</feature>
<dbReference type="Gene3D" id="1.20.140.80">
    <property type="entry name" value="Transcription factor DP"/>
    <property type="match status" value="1"/>
</dbReference>
<dbReference type="InterPro" id="IPR038168">
    <property type="entry name" value="TF_DP_C_sf"/>
</dbReference>
<name>A0A5J4YUY1_PORPP</name>
<dbReference type="SUPFAM" id="SSF46785">
    <property type="entry name" value="Winged helix' DNA-binding domain"/>
    <property type="match status" value="1"/>
</dbReference>
<evidence type="ECO:0000313" key="13">
    <source>
        <dbReference type="EMBL" id="KAA8495311.1"/>
    </source>
</evidence>
<evidence type="ECO:0000256" key="6">
    <source>
        <dbReference type="ARBA" id="ARBA00023242"/>
    </source>
</evidence>
<keyword evidence="8" id="KW-0175">Coiled coil</keyword>
<dbReference type="EMBL" id="VRMN01000003">
    <property type="protein sequence ID" value="KAA8495311.1"/>
    <property type="molecule type" value="Genomic_DNA"/>
</dbReference>
<accession>A0A5J4YUY1</accession>
<dbReference type="InterPro" id="IPR036390">
    <property type="entry name" value="WH_DNA-bd_sf"/>
</dbReference>
<protein>
    <submittedName>
        <fullName evidence="13">Transcription factor-like protein DPB</fullName>
    </submittedName>
</protein>
<dbReference type="InterPro" id="IPR003316">
    <property type="entry name" value="E2F_WHTH_DNA-bd_dom"/>
</dbReference>
<keyword evidence="4 7" id="KW-0238">DNA-binding</keyword>
<keyword evidence="5 7" id="KW-0804">Transcription</keyword>
<keyword evidence="14" id="KW-1185">Reference proteome</keyword>
<proteinExistence type="inferred from homology"/>
<comment type="similarity">
    <text evidence="2 7">Belongs to the E2F/DP family.</text>
</comment>
<evidence type="ECO:0000256" key="3">
    <source>
        <dbReference type="ARBA" id="ARBA00023015"/>
    </source>
</evidence>
<dbReference type="GO" id="GO:0000977">
    <property type="term" value="F:RNA polymerase II transcription regulatory region sequence-specific DNA binding"/>
    <property type="evidence" value="ECO:0007669"/>
    <property type="project" value="TreeGrafter"/>
</dbReference>
<keyword evidence="6 7" id="KW-0539">Nucleus</keyword>
<dbReference type="Pfam" id="PF02319">
    <property type="entry name" value="WHD_E2F_TDP"/>
    <property type="match status" value="1"/>
</dbReference>
<dbReference type="InterPro" id="IPR015648">
    <property type="entry name" value="Transcrpt_fac_DP"/>
</dbReference>
<dbReference type="OrthoDB" id="4899at2759"/>
<evidence type="ECO:0000256" key="2">
    <source>
        <dbReference type="ARBA" id="ARBA00010940"/>
    </source>
</evidence>
<dbReference type="InterPro" id="IPR036388">
    <property type="entry name" value="WH-like_DNA-bd_sf"/>
</dbReference>
<evidence type="ECO:0000256" key="10">
    <source>
        <dbReference type="SAM" id="SignalP"/>
    </source>
</evidence>
<evidence type="ECO:0000256" key="9">
    <source>
        <dbReference type="SAM" id="MobiDB-lite"/>
    </source>
</evidence>
<dbReference type="Pfam" id="PF08781">
    <property type="entry name" value="DP"/>
    <property type="match status" value="1"/>
</dbReference>
<evidence type="ECO:0000256" key="1">
    <source>
        <dbReference type="ARBA" id="ARBA00004123"/>
    </source>
</evidence>
<dbReference type="FunFam" id="1.10.10.10:FF:000360">
    <property type="entry name" value="Transcription factor Dp-1, a"/>
    <property type="match status" value="1"/>
</dbReference>
<feature type="region of interest" description="Disordered" evidence="9">
    <location>
        <begin position="389"/>
        <end position="426"/>
    </location>
</feature>
<feature type="coiled-coil region" evidence="8">
    <location>
        <begin position="285"/>
        <end position="319"/>
    </location>
</feature>
<comment type="caution">
    <text evidence="13">The sequence shown here is derived from an EMBL/GenBank/DDBJ whole genome shotgun (WGS) entry which is preliminary data.</text>
</comment>
<dbReference type="SUPFAM" id="SSF144074">
    <property type="entry name" value="E2F-DP heterodimerization region"/>
    <property type="match status" value="1"/>
</dbReference>
<dbReference type="Proteomes" id="UP000324585">
    <property type="component" value="Unassembled WGS sequence"/>
</dbReference>
<reference evidence="14" key="1">
    <citation type="journal article" date="2019" name="Nat. Commun.">
        <title>Expansion of phycobilisome linker gene families in mesophilic red algae.</title>
        <authorList>
            <person name="Lee J."/>
            <person name="Kim D."/>
            <person name="Bhattacharya D."/>
            <person name="Yoon H.S."/>
        </authorList>
    </citation>
    <scope>NUCLEOTIDE SEQUENCE [LARGE SCALE GENOMIC DNA]</scope>
    <source>
        <strain evidence="14">CCMP 1328</strain>
    </source>
</reference>
<evidence type="ECO:0000256" key="4">
    <source>
        <dbReference type="ARBA" id="ARBA00023125"/>
    </source>
</evidence>
<comment type="subcellular location">
    <subcellularLocation>
        <location evidence="1 7">Nucleus</location>
    </subcellularLocation>
</comment>
<feature type="domain" description="Transcription factor DP C-terminal" evidence="11">
    <location>
        <begin position="286"/>
        <end position="418"/>
    </location>
</feature>
<feature type="region of interest" description="Disordered" evidence="9">
    <location>
        <begin position="73"/>
        <end position="129"/>
    </location>
</feature>
<evidence type="ECO:0000313" key="14">
    <source>
        <dbReference type="Proteomes" id="UP000324585"/>
    </source>
</evidence>
<evidence type="ECO:0000256" key="7">
    <source>
        <dbReference type="RuleBase" id="RU003796"/>
    </source>
</evidence>
<dbReference type="InterPro" id="IPR037241">
    <property type="entry name" value="E2F-DP_heterodim"/>
</dbReference>
<dbReference type="AlphaFoldDB" id="A0A5J4YUY1"/>
<sequence>MQGLGSEKFVFVVLSLSLPCWGRIGHCCREAQAAVHCGQPFPSASKALIIDMSQNRDSMARFVPFKSVKHPRGLAGLPLPGKSDTASHLPGTDEASSASQVKAEAGHPSGGVRQLPRPPQRLSTQKKVPYSGATARAGAVAAAGANSSGALSFASGISKCTSDRGAGFGRRNMQGLRHFSLRVAEAIEKRKVTTYVEVANEIVEQLCHDPEPEGSDVGSIGHSTASESSERNIRRRVYDAINVLIAVHVIYKQDKAILWRGLEYFGTQRKFEKQPNTHAYSAANRDAIQRQRDECRARIELLKQRRKELMTRKAAMQKLIQRNEKCATGCMGDVQNRVYLPIVLVDTDRDAVMQVEEWDHAHEHISFQSDAPFSVHGEEFLAARLQDKRTTRNANLSGESTETPVRARTSSPYHREQEGGFSGLSPQTPHDVLVGFNFLESTPTRGMFAQSTPTPFREAWQQPQVEADADSDSDAGDSVTLFLSSPHSTGIPT</sequence>
<feature type="chain" id="PRO_5023875460" evidence="10">
    <location>
        <begin position="23"/>
        <end position="493"/>
    </location>
</feature>
<feature type="domain" description="E2F/DP family winged-helix DNA-binding" evidence="12">
    <location>
        <begin position="171"/>
        <end position="261"/>
    </location>
</feature>
<feature type="region of interest" description="Disordered" evidence="9">
    <location>
        <begin position="450"/>
        <end position="493"/>
    </location>
</feature>
<dbReference type="Gene3D" id="1.10.10.10">
    <property type="entry name" value="Winged helix-like DNA-binding domain superfamily/Winged helix DNA-binding domain"/>
    <property type="match status" value="1"/>
</dbReference>